<sequence length="264" mass="28520">MDLKLKGKTALVTGSTAGIGFGIARRLLQEGASVVINGRTEARINSALDQLRQAIPDCTAQGCAADFADAVAVQQLLDEHDSIDILINNVGIFAPKPFAEITDEEWLHFFEVNVLSGVRLSRHYLPRMLDQNWGRIIFISSESGIQIPAEMVHYGTTKTAQLGVSRGLAQQTAGTNVTVNTVIPGSTRSEGSEKFISDLAQERGLSKEDVEREFFEKIRPTSLLERFATIDEVATFVTYLASPLAAANNGAALRVDGGTVSTIL</sequence>
<dbReference type="InterPro" id="IPR036291">
    <property type="entry name" value="NAD(P)-bd_dom_sf"/>
</dbReference>
<comment type="similarity">
    <text evidence="1">Belongs to the short-chain dehydrogenases/reductases (SDR) family.</text>
</comment>
<dbReference type="SUPFAM" id="SSF51735">
    <property type="entry name" value="NAD(P)-binding Rossmann-fold domains"/>
    <property type="match status" value="1"/>
</dbReference>
<dbReference type="InterPro" id="IPR002347">
    <property type="entry name" value="SDR_fam"/>
</dbReference>
<accession>A0A160VDS2</accession>
<dbReference type="EMBL" id="FAXC01000082">
    <property type="protein sequence ID" value="CUV08568.1"/>
    <property type="molecule type" value="Genomic_DNA"/>
</dbReference>
<name>A0A160VDS2_9ZZZZ</name>
<protein>
    <submittedName>
        <fullName evidence="3">3-oxoacyl-[acyl-carrier protein] reductase</fullName>
        <ecNumber evidence="3">1.1.1.100</ecNumber>
    </submittedName>
</protein>
<dbReference type="SMART" id="SM00822">
    <property type="entry name" value="PKS_KR"/>
    <property type="match status" value="1"/>
</dbReference>
<dbReference type="Gene3D" id="3.40.50.720">
    <property type="entry name" value="NAD(P)-binding Rossmann-like Domain"/>
    <property type="match status" value="1"/>
</dbReference>
<dbReference type="PANTHER" id="PTHR42879">
    <property type="entry name" value="3-OXOACYL-(ACYL-CARRIER-PROTEIN) REDUCTASE"/>
    <property type="match status" value="1"/>
</dbReference>
<dbReference type="GO" id="GO:0004316">
    <property type="term" value="F:3-oxoacyl-[acyl-carrier-protein] reductase (NADPH) activity"/>
    <property type="evidence" value="ECO:0007669"/>
    <property type="project" value="UniProtKB-EC"/>
</dbReference>
<dbReference type="FunFam" id="3.40.50.720:FF:000084">
    <property type="entry name" value="Short-chain dehydrogenase reductase"/>
    <property type="match status" value="1"/>
</dbReference>
<reference evidence="3" key="1">
    <citation type="submission" date="2015-10" db="EMBL/GenBank/DDBJ databases">
        <authorList>
            <person name="Gilbert D.G."/>
        </authorList>
    </citation>
    <scope>NUCLEOTIDE SEQUENCE</scope>
</reference>
<organism evidence="3">
    <name type="scientific">hydrothermal vent metagenome</name>
    <dbReference type="NCBI Taxonomy" id="652676"/>
    <lineage>
        <taxon>unclassified sequences</taxon>
        <taxon>metagenomes</taxon>
        <taxon>ecological metagenomes</taxon>
    </lineage>
</organism>
<dbReference type="InterPro" id="IPR050259">
    <property type="entry name" value="SDR"/>
</dbReference>
<gene>
    <name evidence="3" type="ORF">MGWOODY_Mmi1667</name>
</gene>
<dbReference type="PRINTS" id="PR00080">
    <property type="entry name" value="SDRFAMILY"/>
</dbReference>
<dbReference type="CDD" id="cd05233">
    <property type="entry name" value="SDR_c"/>
    <property type="match status" value="1"/>
</dbReference>
<dbReference type="EC" id="1.1.1.100" evidence="3"/>
<evidence type="ECO:0000259" key="2">
    <source>
        <dbReference type="SMART" id="SM00822"/>
    </source>
</evidence>
<feature type="domain" description="Ketoreductase" evidence="2">
    <location>
        <begin position="8"/>
        <end position="192"/>
    </location>
</feature>
<evidence type="ECO:0000256" key="1">
    <source>
        <dbReference type="ARBA" id="ARBA00006484"/>
    </source>
</evidence>
<proteinExistence type="inferred from homology"/>
<dbReference type="Pfam" id="PF00106">
    <property type="entry name" value="adh_short"/>
    <property type="match status" value="1"/>
</dbReference>
<dbReference type="InterPro" id="IPR057326">
    <property type="entry name" value="KR_dom"/>
</dbReference>
<dbReference type="AlphaFoldDB" id="A0A160VDS2"/>
<dbReference type="PRINTS" id="PR00081">
    <property type="entry name" value="GDHRDH"/>
</dbReference>
<keyword evidence="3" id="KW-0560">Oxidoreductase</keyword>
<evidence type="ECO:0000313" key="3">
    <source>
        <dbReference type="EMBL" id="CUV08568.1"/>
    </source>
</evidence>